<sequence length="324" mass="37708">MSKVSIIIPNFNRATYLKQAVSSVLKQTYVDWEVLIVDDGSSDDSKQTILDFKDNRIHWIERNGDLKGASVCRNIGVNEAQGSYIIFLDSDDMLAKHCLEQRVSILKLNPNLDFAVFKMQFFKEQPGDDLRIWNIDTREDVLQRFLNLDTVWQTTGPIWRKETLKTIGCFNPVLQCWQDIDIHIKALSFSLKYKIYYDMPADCWYRKDSENSISQSSTNSLVKLQSKRILLEWVKSNNILNSYSHLNMVIHILVSAINGYQYKFFFNLYNENKTKMPVKLRHSILKMALIKFSRSTKLKSIQSIYNRVKESLVSNNSTIGKYNA</sequence>
<dbReference type="CDD" id="cd00761">
    <property type="entry name" value="Glyco_tranf_GTA_type"/>
    <property type="match status" value="1"/>
</dbReference>
<dbReference type="RefSeq" id="WP_194508863.1">
    <property type="nucleotide sequence ID" value="NZ_JADILU010000006.1"/>
</dbReference>
<keyword evidence="3" id="KW-1185">Reference proteome</keyword>
<dbReference type="Pfam" id="PF00535">
    <property type="entry name" value="Glycos_transf_2"/>
    <property type="match status" value="1"/>
</dbReference>
<evidence type="ECO:0000313" key="2">
    <source>
        <dbReference type="EMBL" id="MFD2917455.1"/>
    </source>
</evidence>
<evidence type="ECO:0000259" key="1">
    <source>
        <dbReference type="Pfam" id="PF00535"/>
    </source>
</evidence>
<dbReference type="EMBL" id="JBHUOS010000014">
    <property type="protein sequence ID" value="MFD2917455.1"/>
    <property type="molecule type" value="Genomic_DNA"/>
</dbReference>
<accession>A0ABW5ZZ22</accession>
<organism evidence="2 3">
    <name type="scientific">Psychroserpens luteus</name>
    <dbReference type="NCBI Taxonomy" id="1434066"/>
    <lineage>
        <taxon>Bacteria</taxon>
        <taxon>Pseudomonadati</taxon>
        <taxon>Bacteroidota</taxon>
        <taxon>Flavobacteriia</taxon>
        <taxon>Flavobacteriales</taxon>
        <taxon>Flavobacteriaceae</taxon>
        <taxon>Psychroserpens</taxon>
    </lineage>
</organism>
<name>A0ABW5ZZ22_9FLAO</name>
<feature type="domain" description="Glycosyltransferase 2-like" evidence="1">
    <location>
        <begin position="5"/>
        <end position="131"/>
    </location>
</feature>
<protein>
    <submittedName>
        <fullName evidence="2">Glycosyltransferase family 2 protein</fullName>
    </submittedName>
</protein>
<dbReference type="PANTHER" id="PTHR43685">
    <property type="entry name" value="GLYCOSYLTRANSFERASE"/>
    <property type="match status" value="1"/>
</dbReference>
<dbReference type="InterPro" id="IPR029044">
    <property type="entry name" value="Nucleotide-diphossugar_trans"/>
</dbReference>
<evidence type="ECO:0000313" key="3">
    <source>
        <dbReference type="Proteomes" id="UP001597548"/>
    </source>
</evidence>
<dbReference type="PANTHER" id="PTHR43685:SF2">
    <property type="entry name" value="GLYCOSYLTRANSFERASE 2-LIKE DOMAIN-CONTAINING PROTEIN"/>
    <property type="match status" value="1"/>
</dbReference>
<dbReference type="InterPro" id="IPR001173">
    <property type="entry name" value="Glyco_trans_2-like"/>
</dbReference>
<reference evidence="3" key="1">
    <citation type="journal article" date="2019" name="Int. J. Syst. Evol. Microbiol.">
        <title>The Global Catalogue of Microorganisms (GCM) 10K type strain sequencing project: providing services to taxonomists for standard genome sequencing and annotation.</title>
        <authorList>
            <consortium name="The Broad Institute Genomics Platform"/>
            <consortium name="The Broad Institute Genome Sequencing Center for Infectious Disease"/>
            <person name="Wu L."/>
            <person name="Ma J."/>
        </authorList>
    </citation>
    <scope>NUCLEOTIDE SEQUENCE [LARGE SCALE GENOMIC DNA]</scope>
    <source>
        <strain evidence="3">KCTC 32514</strain>
    </source>
</reference>
<dbReference type="Gene3D" id="3.90.550.10">
    <property type="entry name" value="Spore Coat Polysaccharide Biosynthesis Protein SpsA, Chain A"/>
    <property type="match status" value="1"/>
</dbReference>
<comment type="caution">
    <text evidence="2">The sequence shown here is derived from an EMBL/GenBank/DDBJ whole genome shotgun (WGS) entry which is preliminary data.</text>
</comment>
<gene>
    <name evidence="2" type="ORF">ACFS29_17505</name>
</gene>
<dbReference type="InterPro" id="IPR050834">
    <property type="entry name" value="Glycosyltransf_2"/>
</dbReference>
<dbReference type="Proteomes" id="UP001597548">
    <property type="component" value="Unassembled WGS sequence"/>
</dbReference>
<proteinExistence type="predicted"/>
<dbReference type="SUPFAM" id="SSF53448">
    <property type="entry name" value="Nucleotide-diphospho-sugar transferases"/>
    <property type="match status" value="1"/>
</dbReference>